<reference evidence="2 3" key="1">
    <citation type="submission" date="2019-01" db="EMBL/GenBank/DDBJ databases">
        <authorList>
            <person name="Brito A."/>
        </authorList>
    </citation>
    <scope>NUCLEOTIDE SEQUENCE [LARGE SCALE GENOMIC DNA]</scope>
    <source>
        <strain evidence="2">1</strain>
    </source>
</reference>
<dbReference type="AlphaFoldDB" id="A0A563VXS2"/>
<accession>A0A563VXS2</accession>
<proteinExistence type="predicted"/>
<dbReference type="RefSeq" id="WP_186376254.1">
    <property type="nucleotide sequence ID" value="NZ_LR214159.1"/>
</dbReference>
<gene>
    <name evidence="2" type="ORF">H1P_4230002</name>
</gene>
<organism evidence="2 3">
    <name type="scientific">Hyella patelloides LEGE 07179</name>
    <dbReference type="NCBI Taxonomy" id="945734"/>
    <lineage>
        <taxon>Bacteria</taxon>
        <taxon>Bacillati</taxon>
        <taxon>Cyanobacteriota</taxon>
        <taxon>Cyanophyceae</taxon>
        <taxon>Pleurocapsales</taxon>
        <taxon>Hyellaceae</taxon>
        <taxon>Hyella</taxon>
    </lineage>
</organism>
<dbReference type="Proteomes" id="UP000320055">
    <property type="component" value="Unassembled WGS sequence"/>
</dbReference>
<evidence type="ECO:0000313" key="3">
    <source>
        <dbReference type="Proteomes" id="UP000320055"/>
    </source>
</evidence>
<dbReference type="InterPro" id="IPR041049">
    <property type="entry name" value="DUF5615"/>
</dbReference>
<dbReference type="EMBL" id="CAACVJ010000361">
    <property type="protein sequence ID" value="VEP16248.1"/>
    <property type="molecule type" value="Genomic_DNA"/>
</dbReference>
<evidence type="ECO:0000313" key="2">
    <source>
        <dbReference type="EMBL" id="VEP16248.1"/>
    </source>
</evidence>
<evidence type="ECO:0000259" key="1">
    <source>
        <dbReference type="Pfam" id="PF18480"/>
    </source>
</evidence>
<keyword evidence="3" id="KW-1185">Reference proteome</keyword>
<feature type="domain" description="DUF5615" evidence="1">
    <location>
        <begin position="34"/>
        <end position="93"/>
    </location>
</feature>
<sequence length="113" mass="12448">MFPFCLSAVTLTASLQQARVRTISAVLAIAKIGEYAFIVVTANVGDFEKFALAFEVHAGIVFIVEGDLLRNEQIEICTSAVKFIQQELEAGRELINRVLYISIDGTKQLETLP</sequence>
<name>A0A563VXS2_9CYAN</name>
<protein>
    <recommendedName>
        <fullName evidence="1">DUF5615 domain-containing protein</fullName>
    </recommendedName>
</protein>
<dbReference type="Pfam" id="PF18480">
    <property type="entry name" value="DUF5615"/>
    <property type="match status" value="1"/>
</dbReference>